<dbReference type="EMBL" id="BGZK01000257">
    <property type="protein sequence ID" value="GBP32266.1"/>
    <property type="molecule type" value="Genomic_DNA"/>
</dbReference>
<name>A0A4C1V1R7_EUMVA</name>
<feature type="region of interest" description="Disordered" evidence="1">
    <location>
        <begin position="1"/>
        <end position="32"/>
    </location>
</feature>
<organism evidence="2 3">
    <name type="scientific">Eumeta variegata</name>
    <name type="common">Bagworm moth</name>
    <name type="synonym">Eumeta japonica</name>
    <dbReference type="NCBI Taxonomy" id="151549"/>
    <lineage>
        <taxon>Eukaryota</taxon>
        <taxon>Metazoa</taxon>
        <taxon>Ecdysozoa</taxon>
        <taxon>Arthropoda</taxon>
        <taxon>Hexapoda</taxon>
        <taxon>Insecta</taxon>
        <taxon>Pterygota</taxon>
        <taxon>Neoptera</taxon>
        <taxon>Endopterygota</taxon>
        <taxon>Lepidoptera</taxon>
        <taxon>Glossata</taxon>
        <taxon>Ditrysia</taxon>
        <taxon>Tineoidea</taxon>
        <taxon>Psychidae</taxon>
        <taxon>Oiketicinae</taxon>
        <taxon>Eumeta</taxon>
    </lineage>
</organism>
<comment type="caution">
    <text evidence="2">The sequence shown here is derived from an EMBL/GenBank/DDBJ whole genome shotgun (WGS) entry which is preliminary data.</text>
</comment>
<accession>A0A4C1V1R7</accession>
<protein>
    <submittedName>
        <fullName evidence="2">Uncharacterized protein</fullName>
    </submittedName>
</protein>
<evidence type="ECO:0000313" key="3">
    <source>
        <dbReference type="Proteomes" id="UP000299102"/>
    </source>
</evidence>
<dbReference type="Proteomes" id="UP000299102">
    <property type="component" value="Unassembled WGS sequence"/>
</dbReference>
<keyword evidence="3" id="KW-1185">Reference proteome</keyword>
<reference evidence="2 3" key="1">
    <citation type="journal article" date="2019" name="Commun. Biol.">
        <title>The bagworm genome reveals a unique fibroin gene that provides high tensile strength.</title>
        <authorList>
            <person name="Kono N."/>
            <person name="Nakamura H."/>
            <person name="Ohtoshi R."/>
            <person name="Tomita M."/>
            <person name="Numata K."/>
            <person name="Arakawa K."/>
        </authorList>
    </citation>
    <scope>NUCLEOTIDE SEQUENCE [LARGE SCALE GENOMIC DNA]</scope>
</reference>
<dbReference type="AlphaFoldDB" id="A0A4C1V1R7"/>
<gene>
    <name evidence="2" type="ORF">EVAR_86098_1</name>
</gene>
<sequence length="202" mass="22948">MPLTALGPKPYSAVGGSVQSNPAPSEARARAAGPLSRDQHFALFAFKRFSRSISRASPSTNHNSRSLQHADAFKHCISFDMLARRRRRIRNRKMGRRTGLRLHSDENTVRKTCFMTNESKSSSPRCPITIKIYAVTSPRRSEASIQNLRPHSRRYNSSNDLVSPRHNNLYRNSAPHPPRAALVYRSYNWPTARDATRLFANF</sequence>
<proteinExistence type="predicted"/>
<evidence type="ECO:0000256" key="1">
    <source>
        <dbReference type="SAM" id="MobiDB-lite"/>
    </source>
</evidence>
<evidence type="ECO:0000313" key="2">
    <source>
        <dbReference type="EMBL" id="GBP32266.1"/>
    </source>
</evidence>
<feature type="region of interest" description="Disordered" evidence="1">
    <location>
        <begin position="143"/>
        <end position="162"/>
    </location>
</feature>